<dbReference type="PANTHER" id="PTHR47184:SF2">
    <property type="entry name" value="SYMPLEKIN"/>
    <property type="match status" value="1"/>
</dbReference>
<comment type="caution">
    <text evidence="1">The sequence shown here is derived from an EMBL/GenBank/DDBJ whole genome shotgun (WGS) entry which is preliminary data.</text>
</comment>
<name>A0A6L2NR63_TANCI</name>
<proteinExistence type="predicted"/>
<gene>
    <name evidence="1" type="ORF">Tci_060806</name>
</gene>
<accession>A0A6L2NR63</accession>
<evidence type="ECO:0000313" key="1">
    <source>
        <dbReference type="EMBL" id="GEU88828.1"/>
    </source>
</evidence>
<sequence length="100" mass="11690">MILRIIEAYKHTVFPLELDPWSHLHTHILLDYTSHEGHELTLRVLYRLFGEAEADHDFFSSTTATSVYEMFLLKVAETLRDSFPPNNKSLTRLLSEVPYL</sequence>
<protein>
    <submittedName>
        <fullName evidence="1">HEAT repeat-containing protein</fullName>
    </submittedName>
</protein>
<organism evidence="1">
    <name type="scientific">Tanacetum cinerariifolium</name>
    <name type="common">Dalmatian daisy</name>
    <name type="synonym">Chrysanthemum cinerariifolium</name>
    <dbReference type="NCBI Taxonomy" id="118510"/>
    <lineage>
        <taxon>Eukaryota</taxon>
        <taxon>Viridiplantae</taxon>
        <taxon>Streptophyta</taxon>
        <taxon>Embryophyta</taxon>
        <taxon>Tracheophyta</taxon>
        <taxon>Spermatophyta</taxon>
        <taxon>Magnoliopsida</taxon>
        <taxon>eudicotyledons</taxon>
        <taxon>Gunneridae</taxon>
        <taxon>Pentapetalae</taxon>
        <taxon>asterids</taxon>
        <taxon>campanulids</taxon>
        <taxon>Asterales</taxon>
        <taxon>Asteraceae</taxon>
        <taxon>Asteroideae</taxon>
        <taxon>Anthemideae</taxon>
        <taxon>Anthemidinae</taxon>
        <taxon>Tanacetum</taxon>
    </lineage>
</organism>
<reference evidence="1" key="1">
    <citation type="journal article" date="2019" name="Sci. Rep.">
        <title>Draft genome of Tanacetum cinerariifolium, the natural source of mosquito coil.</title>
        <authorList>
            <person name="Yamashiro T."/>
            <person name="Shiraishi A."/>
            <person name="Satake H."/>
            <person name="Nakayama K."/>
        </authorList>
    </citation>
    <scope>NUCLEOTIDE SEQUENCE</scope>
</reference>
<dbReference type="EMBL" id="BKCJ010009833">
    <property type="protein sequence ID" value="GEU88828.1"/>
    <property type="molecule type" value="Genomic_DNA"/>
</dbReference>
<dbReference type="PANTHER" id="PTHR47184">
    <property type="entry name" value="PHOSPHATIDYLINOSITOL 3-AND 4-KINASE FAMILY PROTEIN-RELATED"/>
    <property type="match status" value="1"/>
</dbReference>
<dbReference type="AlphaFoldDB" id="A0A6L2NR63"/>